<organism evidence="3 4">
    <name type="scientific">Hyaloscypha variabilis (strain UAMH 11265 / GT02V1 / F)</name>
    <name type="common">Meliniomyces variabilis</name>
    <dbReference type="NCBI Taxonomy" id="1149755"/>
    <lineage>
        <taxon>Eukaryota</taxon>
        <taxon>Fungi</taxon>
        <taxon>Dikarya</taxon>
        <taxon>Ascomycota</taxon>
        <taxon>Pezizomycotina</taxon>
        <taxon>Leotiomycetes</taxon>
        <taxon>Helotiales</taxon>
        <taxon>Hyaloscyphaceae</taxon>
        <taxon>Hyaloscypha</taxon>
        <taxon>Hyaloscypha variabilis</taxon>
    </lineage>
</organism>
<feature type="compositionally biased region" description="Basic residues" evidence="1">
    <location>
        <begin position="256"/>
        <end position="276"/>
    </location>
</feature>
<feature type="compositionally biased region" description="Pro residues" evidence="1">
    <location>
        <begin position="165"/>
        <end position="176"/>
    </location>
</feature>
<evidence type="ECO:0000313" key="4">
    <source>
        <dbReference type="Proteomes" id="UP000235786"/>
    </source>
</evidence>
<feature type="region of interest" description="Disordered" evidence="1">
    <location>
        <begin position="40"/>
        <end position="72"/>
    </location>
</feature>
<feature type="region of interest" description="Disordered" evidence="1">
    <location>
        <begin position="85"/>
        <end position="134"/>
    </location>
</feature>
<dbReference type="EMBL" id="KZ613951">
    <property type="protein sequence ID" value="PMD36163.1"/>
    <property type="molecule type" value="Genomic_DNA"/>
</dbReference>
<feature type="compositionally biased region" description="Low complexity" evidence="1">
    <location>
        <begin position="40"/>
        <end position="50"/>
    </location>
</feature>
<name>A0A2J6RCC1_HYAVF</name>
<feature type="region of interest" description="Disordered" evidence="1">
    <location>
        <begin position="252"/>
        <end position="297"/>
    </location>
</feature>
<feature type="compositionally biased region" description="Basic and acidic residues" evidence="1">
    <location>
        <begin position="277"/>
        <end position="286"/>
    </location>
</feature>
<sequence length="297" mass="31742">MSSVLLLQSVCAVLGFGAFSAGNVSEIQTEALQLLPPSPASATAAWSNASRGCLPPAQGRARKDGKGPSAHAVGKDWLVRIGDPAGETHQSTRAPEHRSTAQTTRRADWQPRRGSGAEVEGGGGGGGATGSGNGEERLVAHMHAAAALLGTQLCKPTAVQQQQQHPPPPLPPPPPRVEGDVRSLPRHDDNLRRQMILVSGSLLFQVFLRLLLALGLLRSSAGSRPGPGPARAVVDAAEAEGWRAVLEFPSSPPAARWRRRRKKKGRRRRRRRRKRGKSLERGKFRLDGSVIVNRPGP</sequence>
<feature type="chain" id="PRO_5014433210" evidence="2">
    <location>
        <begin position="22"/>
        <end position="297"/>
    </location>
</feature>
<evidence type="ECO:0000256" key="1">
    <source>
        <dbReference type="SAM" id="MobiDB-lite"/>
    </source>
</evidence>
<feature type="region of interest" description="Disordered" evidence="1">
    <location>
        <begin position="157"/>
        <end position="184"/>
    </location>
</feature>
<evidence type="ECO:0000313" key="3">
    <source>
        <dbReference type="EMBL" id="PMD36163.1"/>
    </source>
</evidence>
<evidence type="ECO:0000256" key="2">
    <source>
        <dbReference type="SAM" id="SignalP"/>
    </source>
</evidence>
<accession>A0A2J6RCC1</accession>
<proteinExistence type="predicted"/>
<reference evidence="3 4" key="1">
    <citation type="submission" date="2016-04" db="EMBL/GenBank/DDBJ databases">
        <title>A degradative enzymes factory behind the ericoid mycorrhizal symbiosis.</title>
        <authorList>
            <consortium name="DOE Joint Genome Institute"/>
            <person name="Martino E."/>
            <person name="Morin E."/>
            <person name="Grelet G."/>
            <person name="Kuo A."/>
            <person name="Kohler A."/>
            <person name="Daghino S."/>
            <person name="Barry K."/>
            <person name="Choi C."/>
            <person name="Cichocki N."/>
            <person name="Clum A."/>
            <person name="Copeland A."/>
            <person name="Hainaut M."/>
            <person name="Haridas S."/>
            <person name="Labutti K."/>
            <person name="Lindquist E."/>
            <person name="Lipzen A."/>
            <person name="Khouja H.-R."/>
            <person name="Murat C."/>
            <person name="Ohm R."/>
            <person name="Olson A."/>
            <person name="Spatafora J."/>
            <person name="Veneault-Fourrey C."/>
            <person name="Henrissat B."/>
            <person name="Grigoriev I."/>
            <person name="Martin F."/>
            <person name="Perotto S."/>
        </authorList>
    </citation>
    <scope>NUCLEOTIDE SEQUENCE [LARGE SCALE GENOMIC DNA]</scope>
    <source>
        <strain evidence="3 4">F</strain>
    </source>
</reference>
<feature type="compositionally biased region" description="Gly residues" evidence="1">
    <location>
        <begin position="119"/>
        <end position="133"/>
    </location>
</feature>
<keyword evidence="2" id="KW-0732">Signal</keyword>
<feature type="signal peptide" evidence="2">
    <location>
        <begin position="1"/>
        <end position="21"/>
    </location>
</feature>
<dbReference type="AlphaFoldDB" id="A0A2J6RCC1"/>
<gene>
    <name evidence="3" type="ORF">L207DRAFT_569526</name>
</gene>
<feature type="compositionally biased region" description="Basic and acidic residues" evidence="1">
    <location>
        <begin position="94"/>
        <end position="111"/>
    </location>
</feature>
<keyword evidence="4" id="KW-1185">Reference proteome</keyword>
<dbReference type="Proteomes" id="UP000235786">
    <property type="component" value="Unassembled WGS sequence"/>
</dbReference>
<protein>
    <submittedName>
        <fullName evidence="3">Uncharacterized protein</fullName>
    </submittedName>
</protein>